<evidence type="ECO:0000313" key="3">
    <source>
        <dbReference type="Proteomes" id="UP000242219"/>
    </source>
</evidence>
<dbReference type="InterPro" id="IPR013597">
    <property type="entry name" value="Mat_intron_G2"/>
</dbReference>
<accession>A0A1V6M3G7</accession>
<dbReference type="Pfam" id="PF08388">
    <property type="entry name" value="GIIM"/>
    <property type="match status" value="1"/>
</dbReference>
<name>A0A1V6M3G7_9BACT</name>
<dbReference type="Proteomes" id="UP000242219">
    <property type="component" value="Unassembled WGS sequence"/>
</dbReference>
<comment type="caution">
    <text evidence="2">The sequence shown here is derived from an EMBL/GenBank/DDBJ whole genome shotgun (WGS) entry which is preliminary data.</text>
</comment>
<gene>
    <name evidence="2" type="ORF">BIY37_00595</name>
</gene>
<feature type="domain" description="Group II intron maturase-specific" evidence="1">
    <location>
        <begin position="2"/>
        <end position="73"/>
    </location>
</feature>
<sequence>MNKLKEAIRHKTRRTSGESMKCILGELNKRLRGWYEYFQHSHKTTFPRIDSWIRMRLRSILRKRHGGKGRGRGADHQRWPNAYFANLGLFTLAAAHTLVCQSRKGNH</sequence>
<evidence type="ECO:0000313" key="2">
    <source>
        <dbReference type="EMBL" id="OQD46941.1"/>
    </source>
</evidence>
<dbReference type="AlphaFoldDB" id="A0A1V6M3G7"/>
<evidence type="ECO:0000259" key="1">
    <source>
        <dbReference type="Pfam" id="PF08388"/>
    </source>
</evidence>
<proteinExistence type="predicted"/>
<keyword evidence="3" id="KW-1185">Reference proteome</keyword>
<dbReference type="EMBL" id="MJUW02000017">
    <property type="protein sequence ID" value="OQD46941.1"/>
    <property type="molecule type" value="Genomic_DNA"/>
</dbReference>
<reference evidence="2 3" key="1">
    <citation type="journal article" date="2016" name="Genome Announc.">
        <title>Draft Genome Sequence of the Anaerobic Ammonium-Oxidizing Bacterium 'Candidatus Brocadia sp. 40'.</title>
        <authorList>
            <person name="Ali M."/>
            <person name="Haroon M.F."/>
            <person name="Narita Y."/>
            <person name="Zhang L."/>
            <person name="Rangel Shaw D."/>
            <person name="Okabe S."/>
            <person name="Saikaly P.E."/>
        </authorList>
    </citation>
    <scope>NUCLEOTIDE SEQUENCE [LARGE SCALE GENOMIC DNA]</scope>
    <source>
        <strain evidence="2 3">40</strain>
    </source>
</reference>
<protein>
    <recommendedName>
        <fullName evidence="1">Group II intron maturase-specific domain-containing protein</fullName>
    </recommendedName>
</protein>
<organism evidence="2 3">
    <name type="scientific">Candidatus Brocadia sapporoensis</name>
    <dbReference type="NCBI Taxonomy" id="392547"/>
    <lineage>
        <taxon>Bacteria</taxon>
        <taxon>Pseudomonadati</taxon>
        <taxon>Planctomycetota</taxon>
        <taxon>Candidatus Brocadiia</taxon>
        <taxon>Candidatus Brocadiales</taxon>
        <taxon>Candidatus Brocadiaceae</taxon>
        <taxon>Candidatus Brocadia</taxon>
    </lineage>
</organism>